<dbReference type="InterPro" id="IPR050557">
    <property type="entry name" value="RTX_toxin/Mannuronan_C5-epim"/>
</dbReference>
<name>A0A9Q9HJM8_LEICA</name>
<evidence type="ECO:0000313" key="4">
    <source>
        <dbReference type="EMBL" id="UWQ53440.1"/>
    </source>
</evidence>
<evidence type="ECO:0000313" key="5">
    <source>
        <dbReference type="Proteomes" id="UP001058713"/>
    </source>
</evidence>
<feature type="region of interest" description="Disordered" evidence="3">
    <location>
        <begin position="200"/>
        <end position="219"/>
    </location>
</feature>
<sequence length="303" mass="31687">MANAFIGGLNGAPTLIRLLAFEKFDEPASTEYDSFSIEMTALDGSVLTLTGNFTSTLESDWEIYSLSYSDGDTSLASISGFALPYAEYEAMSGKQLMKSLFSGDDDISLNLGTGLEIRSLAGDDVVRLGTGNDTAWGGAGNDTLTGGEGDDRLLGGRGRDLLRGEDGSDELIGGGGRDKIAGGSENDTLFGNKGSDKLFGGSGNDTLQGGGGQDTLTGGQSDDLLTGGAGADVFMFRRNDHTDVITDFEIGIDKIHVKSGASGMNGVDFDQQGEDVFVYFGNVTVTVQNTTVEQLDDGSNFLF</sequence>
<feature type="compositionally biased region" description="Basic and acidic residues" evidence="3">
    <location>
        <begin position="149"/>
        <end position="166"/>
    </location>
</feature>
<gene>
    <name evidence="4" type="ORF">K3721_15840</name>
</gene>
<dbReference type="PROSITE" id="PS00330">
    <property type="entry name" value="HEMOLYSIN_CALCIUM"/>
    <property type="match status" value="2"/>
</dbReference>
<dbReference type="PRINTS" id="PR00313">
    <property type="entry name" value="CABNDNGRPT"/>
</dbReference>
<accession>A0A9Q9HJM8</accession>
<dbReference type="PANTHER" id="PTHR38340:SF1">
    <property type="entry name" value="S-LAYER PROTEIN"/>
    <property type="match status" value="1"/>
</dbReference>
<dbReference type="GO" id="GO:0005576">
    <property type="term" value="C:extracellular region"/>
    <property type="evidence" value="ECO:0007669"/>
    <property type="project" value="UniProtKB-SubCell"/>
</dbReference>
<feature type="region of interest" description="Disordered" evidence="3">
    <location>
        <begin position="137"/>
        <end position="186"/>
    </location>
</feature>
<protein>
    <submittedName>
        <fullName evidence="4">Calcium-binding protein</fullName>
    </submittedName>
</protein>
<reference evidence="4" key="1">
    <citation type="submission" date="2021-08" db="EMBL/GenBank/DDBJ databases">
        <authorList>
            <person name="Nwanade C."/>
            <person name="Wang M."/>
            <person name="Masoudi A."/>
            <person name="Yu Z."/>
            <person name="Liu J."/>
        </authorList>
    </citation>
    <scope>NUCLEOTIDE SEQUENCE</scope>
    <source>
        <strain evidence="4">S122</strain>
    </source>
</reference>
<dbReference type="SUPFAM" id="SSF51120">
    <property type="entry name" value="beta-Roll"/>
    <property type="match status" value="2"/>
</dbReference>
<dbReference type="Proteomes" id="UP001058713">
    <property type="component" value="Chromosome"/>
</dbReference>
<dbReference type="Pfam" id="PF00353">
    <property type="entry name" value="HemolysinCabind"/>
    <property type="match status" value="2"/>
</dbReference>
<comment type="subcellular location">
    <subcellularLocation>
        <location evidence="1">Secreted</location>
    </subcellularLocation>
</comment>
<dbReference type="Gene3D" id="2.150.10.10">
    <property type="entry name" value="Serralysin-like metalloprotease, C-terminal"/>
    <property type="match status" value="2"/>
</dbReference>
<dbReference type="InterPro" id="IPR018511">
    <property type="entry name" value="Hemolysin-typ_Ca-bd_CS"/>
</dbReference>
<evidence type="ECO:0000256" key="2">
    <source>
        <dbReference type="ARBA" id="ARBA00022525"/>
    </source>
</evidence>
<evidence type="ECO:0000256" key="3">
    <source>
        <dbReference type="SAM" id="MobiDB-lite"/>
    </source>
</evidence>
<dbReference type="GO" id="GO:0005509">
    <property type="term" value="F:calcium ion binding"/>
    <property type="evidence" value="ECO:0007669"/>
    <property type="project" value="InterPro"/>
</dbReference>
<organism evidence="4 5">
    <name type="scientific">Leisingera caerulea</name>
    <name type="common">Phaeobacter caeruleus</name>
    <dbReference type="NCBI Taxonomy" id="506591"/>
    <lineage>
        <taxon>Bacteria</taxon>
        <taxon>Pseudomonadati</taxon>
        <taxon>Pseudomonadota</taxon>
        <taxon>Alphaproteobacteria</taxon>
        <taxon>Rhodobacterales</taxon>
        <taxon>Roseobacteraceae</taxon>
        <taxon>Leisingera</taxon>
    </lineage>
</organism>
<dbReference type="PANTHER" id="PTHR38340">
    <property type="entry name" value="S-LAYER PROTEIN"/>
    <property type="match status" value="1"/>
</dbReference>
<dbReference type="KEGG" id="lcae:K3721_15840"/>
<keyword evidence="2" id="KW-0964">Secreted</keyword>
<proteinExistence type="predicted"/>
<dbReference type="EMBL" id="CP081070">
    <property type="protein sequence ID" value="UWQ53440.1"/>
    <property type="molecule type" value="Genomic_DNA"/>
</dbReference>
<dbReference type="InterPro" id="IPR011049">
    <property type="entry name" value="Serralysin-like_metalloprot_C"/>
</dbReference>
<evidence type="ECO:0000256" key="1">
    <source>
        <dbReference type="ARBA" id="ARBA00004613"/>
    </source>
</evidence>
<dbReference type="AlphaFoldDB" id="A0A9Q9HJM8"/>
<dbReference type="InterPro" id="IPR001343">
    <property type="entry name" value="Hemolysn_Ca-bd"/>
</dbReference>
<feature type="compositionally biased region" description="Gly residues" evidence="3">
    <location>
        <begin position="200"/>
        <end position="213"/>
    </location>
</feature>
<dbReference type="RefSeq" id="WP_259971069.1">
    <property type="nucleotide sequence ID" value="NZ_CP081070.1"/>
</dbReference>